<keyword evidence="8" id="KW-1185">Reference proteome</keyword>
<evidence type="ECO:0000313" key="8">
    <source>
        <dbReference type="Proteomes" id="UP001596028"/>
    </source>
</evidence>
<dbReference type="SUPFAM" id="SSF110581">
    <property type="entry name" value="Indigoidine synthase A-like"/>
    <property type="match status" value="1"/>
</dbReference>
<proteinExistence type="inferred from homology"/>
<evidence type="ECO:0000256" key="2">
    <source>
        <dbReference type="ARBA" id="ARBA00022801"/>
    </source>
</evidence>
<dbReference type="Proteomes" id="UP001596028">
    <property type="component" value="Unassembled WGS sequence"/>
</dbReference>
<dbReference type="Pfam" id="PF04227">
    <property type="entry name" value="Indigoidine_A"/>
    <property type="match status" value="1"/>
</dbReference>
<comment type="caution">
    <text evidence="7">The sequence shown here is derived from an EMBL/GenBank/DDBJ whole genome shotgun (WGS) entry which is preliminary data.</text>
</comment>
<dbReference type="PANTHER" id="PTHR42909">
    <property type="entry name" value="ZGC:136858"/>
    <property type="match status" value="1"/>
</dbReference>
<feature type="active site" description="Nucleophile" evidence="6">
    <location>
        <position position="159"/>
    </location>
</feature>
<evidence type="ECO:0000256" key="1">
    <source>
        <dbReference type="ARBA" id="ARBA00022723"/>
    </source>
</evidence>
<name>A0ABV9FKQ5_9BACL</name>
<comment type="subunit">
    <text evidence="6">Homotrimer.</text>
</comment>
<gene>
    <name evidence="6" type="primary">psuG</name>
    <name evidence="7" type="ORF">ACFO3S_26285</name>
</gene>
<evidence type="ECO:0000256" key="3">
    <source>
        <dbReference type="ARBA" id="ARBA00023211"/>
    </source>
</evidence>
<comment type="cofactor">
    <cofactor evidence="6">
        <name>Mn(2+)</name>
        <dbReference type="ChEBI" id="CHEBI:29035"/>
    </cofactor>
    <text evidence="6">Binds 1 Mn(2+) ion per subunit.</text>
</comment>
<comment type="function">
    <text evidence="6">Catalyzes the reversible cleavage of pseudouridine 5'-phosphate (PsiMP) to ribose 5-phosphate and uracil. Functions biologically in the cleavage direction, as part of a pseudouridine degradation pathway.</text>
</comment>
<dbReference type="Gene3D" id="3.40.1790.10">
    <property type="entry name" value="Indigoidine synthase domain"/>
    <property type="match status" value="1"/>
</dbReference>
<dbReference type="EMBL" id="JBHSEP010000030">
    <property type="protein sequence ID" value="MFC4601774.1"/>
    <property type="molecule type" value="Genomic_DNA"/>
</dbReference>
<dbReference type="HAMAP" id="MF_01876">
    <property type="entry name" value="PsiMP_glycosidase"/>
    <property type="match status" value="1"/>
</dbReference>
<organism evidence="7 8">
    <name type="scientific">Cohnella hongkongensis</name>
    <dbReference type="NCBI Taxonomy" id="178337"/>
    <lineage>
        <taxon>Bacteria</taxon>
        <taxon>Bacillati</taxon>
        <taxon>Bacillota</taxon>
        <taxon>Bacilli</taxon>
        <taxon>Bacillales</taxon>
        <taxon>Paenibacillaceae</taxon>
        <taxon>Cohnella</taxon>
    </lineage>
</organism>
<accession>A0ABV9FKQ5</accession>
<keyword evidence="5 6" id="KW-0326">Glycosidase</keyword>
<evidence type="ECO:0000256" key="6">
    <source>
        <dbReference type="HAMAP-Rule" id="MF_01876"/>
    </source>
</evidence>
<evidence type="ECO:0000313" key="7">
    <source>
        <dbReference type="EMBL" id="MFC4601774.1"/>
    </source>
</evidence>
<comment type="caution">
    <text evidence="6">Lacks conserved residue(s) required for the propagation of feature annotation.</text>
</comment>
<reference evidence="8" key="1">
    <citation type="journal article" date="2019" name="Int. J. Syst. Evol. Microbiol.">
        <title>The Global Catalogue of Microorganisms (GCM) 10K type strain sequencing project: providing services to taxonomists for standard genome sequencing and annotation.</title>
        <authorList>
            <consortium name="The Broad Institute Genomics Platform"/>
            <consortium name="The Broad Institute Genome Sequencing Center for Infectious Disease"/>
            <person name="Wu L."/>
            <person name="Ma J."/>
        </authorList>
    </citation>
    <scope>NUCLEOTIDE SEQUENCE [LARGE SCALE GENOMIC DNA]</scope>
    <source>
        <strain evidence="8">CCUG 49571</strain>
    </source>
</reference>
<protein>
    <recommendedName>
        <fullName evidence="6">Pseudouridine-5'-phosphate glycosidase</fullName>
        <shortName evidence="6">PsiMP glycosidase</shortName>
        <ecNumber evidence="6">4.2.1.70</ecNumber>
    </recommendedName>
</protein>
<feature type="binding site" evidence="6">
    <location>
        <position position="86"/>
    </location>
    <ligand>
        <name>substrate</name>
    </ligand>
</feature>
<comment type="similarity">
    <text evidence="6">Belongs to the pseudouridine-5'-phosphate glycosidase family.</text>
</comment>
<evidence type="ECO:0000256" key="5">
    <source>
        <dbReference type="ARBA" id="ARBA00023295"/>
    </source>
</evidence>
<keyword evidence="1 6" id="KW-0479">Metal-binding</keyword>
<dbReference type="EC" id="4.2.1.70" evidence="6"/>
<dbReference type="GO" id="GO:0016798">
    <property type="term" value="F:hydrolase activity, acting on glycosyl bonds"/>
    <property type="evidence" value="ECO:0007669"/>
    <property type="project" value="UniProtKB-KW"/>
</dbReference>
<keyword evidence="3 6" id="KW-0464">Manganese</keyword>
<dbReference type="PANTHER" id="PTHR42909:SF1">
    <property type="entry name" value="CARBOHYDRATE KINASE PFKB DOMAIN-CONTAINING PROTEIN"/>
    <property type="match status" value="1"/>
</dbReference>
<comment type="catalytic activity">
    <reaction evidence="6">
        <text>D-ribose 5-phosphate + uracil = psi-UMP + H2O</text>
        <dbReference type="Rhea" id="RHEA:18337"/>
        <dbReference type="ChEBI" id="CHEBI:15377"/>
        <dbReference type="ChEBI" id="CHEBI:17568"/>
        <dbReference type="ChEBI" id="CHEBI:58380"/>
        <dbReference type="ChEBI" id="CHEBI:78346"/>
        <dbReference type="EC" id="4.2.1.70"/>
    </reaction>
</comment>
<dbReference type="RefSeq" id="WP_378102297.1">
    <property type="nucleotide sequence ID" value="NZ_JBHSEP010000030.1"/>
</dbReference>
<keyword evidence="2 6" id="KW-0378">Hydrolase</keyword>
<sequence>MKEYLRISEEVQTALAEGKPVVALETTLIAFGLPHPHNLQTAIDMENMIRREGAVPATIGLLDGVIQVGLTEEEIERFATGSSVSKTSRRDIPYLLANRTMGATTISGTMIAAQLAGIPVFATGGLGGVHREGEISWDVSADLIEMSRTKVAVVSSGAKAILDLTRTLEYLETFGVPVIGYQSDYFASFYSRQSGLLADIRLDTPNEVAAVMDAKWRLGLSGGILVANPVPAENEIPFEEINVYIEQAVAEAARDGITGKDVTPYLLRRINELTGGRSLSTNLALVRNNARVGAQIAVAYAKLQAKLSLSSRSTAS</sequence>
<feature type="binding site" evidence="6">
    <location>
        <position position="138"/>
    </location>
    <ligand>
        <name>Mn(2+)</name>
        <dbReference type="ChEBI" id="CHEBI:29035"/>
    </ligand>
</feature>
<dbReference type="InterPro" id="IPR022830">
    <property type="entry name" value="Indigdn_synthA-like"/>
</dbReference>
<feature type="binding site" evidence="6">
    <location>
        <begin position="140"/>
        <end position="142"/>
    </location>
    <ligand>
        <name>substrate</name>
    </ligand>
</feature>
<feature type="active site" description="Proton donor" evidence="6">
    <location>
        <position position="25"/>
    </location>
</feature>
<evidence type="ECO:0000256" key="4">
    <source>
        <dbReference type="ARBA" id="ARBA00023239"/>
    </source>
</evidence>
<keyword evidence="4 6" id="KW-0456">Lyase</keyword>
<dbReference type="InterPro" id="IPR007342">
    <property type="entry name" value="PsuG"/>
</dbReference>